<feature type="compositionally biased region" description="Low complexity" evidence="4">
    <location>
        <begin position="647"/>
        <end position="664"/>
    </location>
</feature>
<feature type="coiled-coil region" evidence="3">
    <location>
        <begin position="88"/>
        <end position="143"/>
    </location>
</feature>
<organism evidence="5 6">
    <name type="scientific">Diaporthe vaccinii</name>
    <dbReference type="NCBI Taxonomy" id="105482"/>
    <lineage>
        <taxon>Eukaryota</taxon>
        <taxon>Fungi</taxon>
        <taxon>Dikarya</taxon>
        <taxon>Ascomycota</taxon>
        <taxon>Pezizomycotina</taxon>
        <taxon>Sordariomycetes</taxon>
        <taxon>Sordariomycetidae</taxon>
        <taxon>Diaporthales</taxon>
        <taxon>Diaporthaceae</taxon>
        <taxon>Diaporthe</taxon>
        <taxon>Diaporthe eres species complex</taxon>
    </lineage>
</organism>
<feature type="compositionally biased region" description="Low complexity" evidence="4">
    <location>
        <begin position="897"/>
        <end position="913"/>
    </location>
</feature>
<comment type="caution">
    <text evidence="5">The sequence shown here is derived from an EMBL/GenBank/DDBJ whole genome shotgun (WGS) entry which is preliminary data.</text>
</comment>
<proteinExistence type="inferred from homology"/>
<dbReference type="Proteomes" id="UP001600888">
    <property type="component" value="Unassembled WGS sequence"/>
</dbReference>
<dbReference type="InterPro" id="IPR021622">
    <property type="entry name" value="Afadin/alpha-actinin-bd"/>
</dbReference>
<feature type="region of interest" description="Disordered" evidence="4">
    <location>
        <begin position="239"/>
        <end position="259"/>
    </location>
</feature>
<evidence type="ECO:0000256" key="1">
    <source>
        <dbReference type="ARBA" id="ARBA00009291"/>
    </source>
</evidence>
<keyword evidence="2 3" id="KW-0175">Coiled coil</keyword>
<feature type="compositionally biased region" description="Acidic residues" evidence="4">
    <location>
        <begin position="428"/>
        <end position="443"/>
    </location>
</feature>
<feature type="compositionally biased region" description="Polar residues" evidence="4">
    <location>
        <begin position="565"/>
        <end position="580"/>
    </location>
</feature>
<dbReference type="Pfam" id="PF11559">
    <property type="entry name" value="ADIP"/>
    <property type="match status" value="1"/>
</dbReference>
<feature type="compositionally biased region" description="Gly residues" evidence="4">
    <location>
        <begin position="878"/>
        <end position="889"/>
    </location>
</feature>
<feature type="compositionally biased region" description="Low complexity" evidence="4">
    <location>
        <begin position="815"/>
        <end position="837"/>
    </location>
</feature>
<feature type="region of interest" description="Disordered" evidence="4">
    <location>
        <begin position="371"/>
        <end position="449"/>
    </location>
</feature>
<feature type="compositionally biased region" description="Acidic residues" evidence="4">
    <location>
        <begin position="372"/>
        <end position="402"/>
    </location>
</feature>
<feature type="compositionally biased region" description="Low complexity" evidence="4">
    <location>
        <begin position="726"/>
        <end position="745"/>
    </location>
</feature>
<feature type="compositionally biased region" description="Basic and acidic residues" evidence="4">
    <location>
        <begin position="517"/>
        <end position="526"/>
    </location>
</feature>
<reference evidence="5 6" key="1">
    <citation type="submission" date="2024-03" db="EMBL/GenBank/DDBJ databases">
        <title>A high-quality draft genome sequence of Diaporthe vaccinii, a causative agent of upright dieback and viscid rot disease in cranberry plants.</title>
        <authorList>
            <person name="Sarrasin M."/>
            <person name="Lang B.F."/>
            <person name="Burger G."/>
        </authorList>
    </citation>
    <scope>NUCLEOTIDE SEQUENCE [LARGE SCALE GENOMIC DNA]</scope>
    <source>
        <strain evidence="5 6">IS7</strain>
    </source>
</reference>
<feature type="region of interest" description="Disordered" evidence="4">
    <location>
        <begin position="461"/>
        <end position="979"/>
    </location>
</feature>
<name>A0ABR4F5A3_9PEZI</name>
<feature type="compositionally biased region" description="Basic and acidic residues" evidence="4">
    <location>
        <begin position="787"/>
        <end position="796"/>
    </location>
</feature>
<feature type="compositionally biased region" description="Polar residues" evidence="4">
    <location>
        <begin position="472"/>
        <end position="485"/>
    </location>
</feature>
<accession>A0ABR4F5A3</accession>
<feature type="compositionally biased region" description="Basic residues" evidence="4">
    <location>
        <begin position="958"/>
        <end position="977"/>
    </location>
</feature>
<feature type="compositionally biased region" description="Polar residues" evidence="4">
    <location>
        <begin position="615"/>
        <end position="624"/>
    </location>
</feature>
<feature type="compositionally biased region" description="Low complexity" evidence="4">
    <location>
        <begin position="932"/>
        <end position="957"/>
    </location>
</feature>
<feature type="compositionally biased region" description="Low complexity" evidence="4">
    <location>
        <begin position="856"/>
        <end position="872"/>
    </location>
</feature>
<protein>
    <recommendedName>
        <fullName evidence="7">NIMA interactive protein</fullName>
    </recommendedName>
</protein>
<keyword evidence="6" id="KW-1185">Reference proteome</keyword>
<gene>
    <name evidence="5" type="ORF">FJTKL_01171</name>
</gene>
<feature type="compositionally biased region" description="Basic and acidic residues" evidence="4">
    <location>
        <begin position="706"/>
        <end position="718"/>
    </location>
</feature>
<evidence type="ECO:0000256" key="2">
    <source>
        <dbReference type="ARBA" id="ARBA00023054"/>
    </source>
</evidence>
<evidence type="ECO:0008006" key="7">
    <source>
        <dbReference type="Google" id="ProtNLM"/>
    </source>
</evidence>
<evidence type="ECO:0000313" key="5">
    <source>
        <dbReference type="EMBL" id="KAL2289877.1"/>
    </source>
</evidence>
<dbReference type="EMBL" id="JBAWTH010000011">
    <property type="protein sequence ID" value="KAL2289877.1"/>
    <property type="molecule type" value="Genomic_DNA"/>
</dbReference>
<evidence type="ECO:0000256" key="3">
    <source>
        <dbReference type="SAM" id="Coils"/>
    </source>
</evidence>
<sequence>MIDSENLRTASLYINNQLLCRGLLRDGRTIDFADPGYNDHDLADTMGRIMGVVNDLILRRDRDAEHREALSTTLRSVRADSLRQTDNLSRLHDRYTEAERKVALHEAEEAALRSQLKAAEATIQKLKEEAARARKLVAETRATCANEVRKRDRQIDGLKKAVTDAGRARGERKGNTITTIQVAGEIGAEDMNAGASTMDQGYNLRHETNGFLAQLAKGLSEENEALLSLIHKTGDSLKDMSGWDKQQQQGAAGKKGGSNAVVLATSPEDMANDMTSVLEHLRTLLTNPSFVPLEEVVVREEEIFRLRDGWEKMETRWRDAVHLIDGWRRRMAAGGHPVDMEDLKMGLRLSPVKLQNLGQIGENDPFQLSTLQEEEEEEQEQGQAEDDDDDEEEEEYAQEEDQMDFKQAEPPSLEGSLHLVPAPGYEDMAPEYEEGQGDVDDSDAASSIFQDDVEDIDMDELQASEPNIEILQHSTGLPDDTNSMTLPPPPKITPLEETVISGNRKPSAGLTEKSRKRSSELMREASTDSAKAPPPPPPHRVKEGESPQKRLKISAEGQNDKPKSRPNSAIFTDPGSSLGSDLQAKGTPESSVSKASSKTTVKSTRSDVSAKKDTPTQSKPSTRATRAAQAQEKKDTPTRAITRQRSTRAVAATNASSARSAASRQEPIKARAPPAPTSSKAEMPPPPRPNKSTPSNDKPLRPPPSQHDEKKPSPREKQQPTPVNTSAPAEPSSSSSSSATKRPAAPESPTRSPGKAGSSRLPLPRNAAPPPQQSPLTMARIAAKLAASEREADAARVRAKLRAARLNKGGGGGSSANSLAPSAAGASTSTVASSRVPSGGGDAGAGDPIKKDRAVSGESAATGMSGSGASLSTDENGLRGGVSVLGGAGDDNDNDESASSSLTAAAAAAAASAPIARDRSPRDGVAPSSPRKAASATSPTKAAAAAAAAATTSPAKPATRKREVRSRAAKAANRRRSTLSPWELQSLIAGEVVPPTPGVPAVALQQGE</sequence>
<comment type="similarity">
    <text evidence="1">Belongs to the ADIP family.</text>
</comment>
<feature type="compositionally biased region" description="Basic and acidic residues" evidence="4">
    <location>
        <begin position="604"/>
        <end position="614"/>
    </location>
</feature>
<evidence type="ECO:0000256" key="4">
    <source>
        <dbReference type="SAM" id="MobiDB-lite"/>
    </source>
</evidence>
<feature type="compositionally biased region" description="Low complexity" evidence="4">
    <location>
        <begin position="590"/>
        <end position="603"/>
    </location>
</feature>
<evidence type="ECO:0000313" key="6">
    <source>
        <dbReference type="Proteomes" id="UP001600888"/>
    </source>
</evidence>